<gene>
    <name evidence="3" type="ORF">ACFSC7_06780</name>
</gene>
<protein>
    <submittedName>
        <fullName evidence="3">HupE/UreJ family protein</fullName>
    </submittedName>
</protein>
<feature type="chain" id="PRO_5045772532" evidence="2">
    <location>
        <begin position="22"/>
        <end position="198"/>
    </location>
</feature>
<keyword evidence="2" id="KW-0732">Signal</keyword>
<feature type="transmembrane region" description="Helical" evidence="1">
    <location>
        <begin position="93"/>
        <end position="126"/>
    </location>
</feature>
<evidence type="ECO:0000256" key="1">
    <source>
        <dbReference type="SAM" id="Phobius"/>
    </source>
</evidence>
<evidence type="ECO:0000313" key="3">
    <source>
        <dbReference type="EMBL" id="MFD1695215.1"/>
    </source>
</evidence>
<keyword evidence="1" id="KW-1133">Transmembrane helix</keyword>
<dbReference type="RefSeq" id="WP_149891028.1">
    <property type="nucleotide sequence ID" value="NZ_JBHUFA010000001.1"/>
</dbReference>
<dbReference type="EMBL" id="JBHUFA010000001">
    <property type="protein sequence ID" value="MFD1695215.1"/>
    <property type="molecule type" value="Genomic_DNA"/>
</dbReference>
<sequence length="198" mass="20405">MTLLRPALLLAFCFLSTPVLAHVDPSEHGSFAAGLTHPAFGLDHVLAMIAVGLWAALIGERAIWLLPTGFVSAMVMGYALSLFGVHLPFVEPMILGSVIVLGLMVAAALPLPLGFGVALCAAFGLFHGHAHGGEIGDADWLSFAAGFVLATIVLHACGVLFGFGAKLGLGTDTRRGELATRFLGVVTALSGLYLVSAA</sequence>
<feature type="transmembrane region" description="Helical" evidence="1">
    <location>
        <begin position="64"/>
        <end position="87"/>
    </location>
</feature>
<evidence type="ECO:0000256" key="2">
    <source>
        <dbReference type="SAM" id="SignalP"/>
    </source>
</evidence>
<evidence type="ECO:0000313" key="4">
    <source>
        <dbReference type="Proteomes" id="UP001597327"/>
    </source>
</evidence>
<feature type="transmembrane region" description="Helical" evidence="1">
    <location>
        <begin position="138"/>
        <end position="163"/>
    </location>
</feature>
<proteinExistence type="predicted"/>
<reference evidence="4" key="1">
    <citation type="journal article" date="2019" name="Int. J. Syst. Evol. Microbiol.">
        <title>The Global Catalogue of Microorganisms (GCM) 10K type strain sequencing project: providing services to taxonomists for standard genome sequencing and annotation.</title>
        <authorList>
            <consortium name="The Broad Institute Genomics Platform"/>
            <consortium name="The Broad Institute Genome Sequencing Center for Infectious Disease"/>
            <person name="Wu L."/>
            <person name="Ma J."/>
        </authorList>
    </citation>
    <scope>NUCLEOTIDE SEQUENCE [LARGE SCALE GENOMIC DNA]</scope>
    <source>
        <strain evidence="4">JCM 3369</strain>
    </source>
</reference>
<accession>A0ABW4JTL6</accession>
<dbReference type="Pfam" id="PF04955">
    <property type="entry name" value="HupE_UreJ"/>
    <property type="match status" value="1"/>
</dbReference>
<name>A0ABW4JTL6_9HYPH</name>
<feature type="signal peptide" evidence="2">
    <location>
        <begin position="1"/>
        <end position="21"/>
    </location>
</feature>
<dbReference type="InterPro" id="IPR007038">
    <property type="entry name" value="HupE_UreJ"/>
</dbReference>
<feature type="transmembrane region" description="Helical" evidence="1">
    <location>
        <begin position="37"/>
        <end position="57"/>
    </location>
</feature>
<organism evidence="3 4">
    <name type="scientific">Roseibium aestuarii</name>
    <dbReference type="NCBI Taxonomy" id="2600299"/>
    <lineage>
        <taxon>Bacteria</taxon>
        <taxon>Pseudomonadati</taxon>
        <taxon>Pseudomonadota</taxon>
        <taxon>Alphaproteobacteria</taxon>
        <taxon>Hyphomicrobiales</taxon>
        <taxon>Stappiaceae</taxon>
        <taxon>Roseibium</taxon>
    </lineage>
</organism>
<feature type="transmembrane region" description="Helical" evidence="1">
    <location>
        <begin position="178"/>
        <end position="195"/>
    </location>
</feature>
<dbReference type="Proteomes" id="UP001597327">
    <property type="component" value="Unassembled WGS sequence"/>
</dbReference>
<keyword evidence="1" id="KW-0472">Membrane</keyword>
<keyword evidence="4" id="KW-1185">Reference proteome</keyword>
<dbReference type="PIRSF" id="PIRSF016919">
    <property type="entry name" value="HupE_UreJ"/>
    <property type="match status" value="1"/>
</dbReference>
<keyword evidence="1" id="KW-0812">Transmembrane</keyword>
<comment type="caution">
    <text evidence="3">The sequence shown here is derived from an EMBL/GenBank/DDBJ whole genome shotgun (WGS) entry which is preliminary data.</text>
</comment>